<keyword evidence="2" id="KW-0472">Membrane</keyword>
<reference evidence="3 4" key="1">
    <citation type="journal article" date="2016" name="Nat. Commun.">
        <title>Thousands of microbial genomes shed light on interconnected biogeochemical processes in an aquifer system.</title>
        <authorList>
            <person name="Anantharaman K."/>
            <person name="Brown C.T."/>
            <person name="Hug L.A."/>
            <person name="Sharon I."/>
            <person name="Castelle C.J."/>
            <person name="Probst A.J."/>
            <person name="Thomas B.C."/>
            <person name="Singh A."/>
            <person name="Wilkins M.J."/>
            <person name="Karaoz U."/>
            <person name="Brodie E.L."/>
            <person name="Williams K.H."/>
            <person name="Hubbard S.S."/>
            <person name="Banfield J.F."/>
        </authorList>
    </citation>
    <scope>NUCLEOTIDE SEQUENCE [LARGE SCALE GENOMIC DNA]</scope>
</reference>
<gene>
    <name evidence="3" type="ORF">A2875_03135</name>
</gene>
<proteinExistence type="predicted"/>
<comment type="caution">
    <text evidence="3">The sequence shown here is derived from an EMBL/GenBank/DDBJ whole genome shotgun (WGS) entry which is preliminary data.</text>
</comment>
<protein>
    <submittedName>
        <fullName evidence="3">Uncharacterized protein</fullName>
    </submittedName>
</protein>
<accession>A0A1F5ZR06</accession>
<dbReference type="AlphaFoldDB" id="A0A1F5ZR06"/>
<sequence>MPVQPPPMVPPQKSSSHPALFIAGTTLLAIAISYLGYQNWQLKQQVNRLDKLVQVDNTPLSSPTDSSDPTASQAPNGDLANWKTYTNNDLRVNFKHPSGWVITETSIGVVLLKDPDIRMVIGACPGYSFSVSKYDPYLNYSRFDKVVKSELDGKSTETWTSNDSKCKEKVIFINALPSNDLKPKYIISFISKNSDGDKILDHILSTFKFTANE</sequence>
<evidence type="ECO:0000256" key="1">
    <source>
        <dbReference type="SAM" id="MobiDB-lite"/>
    </source>
</evidence>
<organism evidence="3 4">
    <name type="scientific">Candidatus Gottesmanbacteria bacterium RIFCSPHIGHO2_01_FULL_46_14</name>
    <dbReference type="NCBI Taxonomy" id="1798380"/>
    <lineage>
        <taxon>Bacteria</taxon>
        <taxon>Candidatus Gottesmaniibacteriota</taxon>
    </lineage>
</organism>
<feature type="transmembrane region" description="Helical" evidence="2">
    <location>
        <begin position="20"/>
        <end position="37"/>
    </location>
</feature>
<dbReference type="EMBL" id="MFJJ01000010">
    <property type="protein sequence ID" value="OGG14930.1"/>
    <property type="molecule type" value="Genomic_DNA"/>
</dbReference>
<evidence type="ECO:0000313" key="4">
    <source>
        <dbReference type="Proteomes" id="UP000177416"/>
    </source>
</evidence>
<dbReference type="Proteomes" id="UP000177416">
    <property type="component" value="Unassembled WGS sequence"/>
</dbReference>
<feature type="region of interest" description="Disordered" evidence="1">
    <location>
        <begin position="57"/>
        <end position="79"/>
    </location>
</feature>
<name>A0A1F5ZR06_9BACT</name>
<keyword evidence="2" id="KW-1133">Transmembrane helix</keyword>
<evidence type="ECO:0000313" key="3">
    <source>
        <dbReference type="EMBL" id="OGG14930.1"/>
    </source>
</evidence>
<evidence type="ECO:0000256" key="2">
    <source>
        <dbReference type="SAM" id="Phobius"/>
    </source>
</evidence>
<feature type="compositionally biased region" description="Low complexity" evidence="1">
    <location>
        <begin position="57"/>
        <end position="72"/>
    </location>
</feature>
<keyword evidence="2" id="KW-0812">Transmembrane</keyword>